<gene>
    <name evidence="15" type="ORF">BJ508DRAFT_44221</name>
</gene>
<feature type="transmembrane region" description="Helical" evidence="14">
    <location>
        <begin position="221"/>
        <end position="237"/>
    </location>
</feature>
<evidence type="ECO:0000256" key="7">
    <source>
        <dbReference type="ARBA" id="ARBA00022679"/>
    </source>
</evidence>
<dbReference type="PANTHER" id="PTHR12989">
    <property type="entry name" value="ALPHA-1,2-GLUCOSYLTRANSFERASE ALG10"/>
    <property type="match status" value="1"/>
</dbReference>
<proteinExistence type="inferred from homology"/>
<keyword evidence="11 14" id="KW-0472">Membrane</keyword>
<organism evidence="15 16">
    <name type="scientific">Ascobolus immersus RN42</name>
    <dbReference type="NCBI Taxonomy" id="1160509"/>
    <lineage>
        <taxon>Eukaryota</taxon>
        <taxon>Fungi</taxon>
        <taxon>Dikarya</taxon>
        <taxon>Ascomycota</taxon>
        <taxon>Pezizomycotina</taxon>
        <taxon>Pezizomycetes</taxon>
        <taxon>Pezizales</taxon>
        <taxon>Ascobolaceae</taxon>
        <taxon>Ascobolus</taxon>
    </lineage>
</organism>
<protein>
    <recommendedName>
        <fullName evidence="5 14">Dol-P-Glc:Glc(2)Man(9)GlcNAc(2)-PP-Dol alpha-1,2-glucosyltransferase</fullName>
        <ecNumber evidence="4 14">2.4.1.256</ecNumber>
    </recommendedName>
</protein>
<evidence type="ECO:0000313" key="15">
    <source>
        <dbReference type="EMBL" id="RPA73934.1"/>
    </source>
</evidence>
<evidence type="ECO:0000256" key="2">
    <source>
        <dbReference type="ARBA" id="ARBA00004922"/>
    </source>
</evidence>
<comment type="subcellular location">
    <subcellularLocation>
        <location evidence="1">Endoplasmic reticulum membrane</location>
        <topology evidence="1">Multi-pass membrane protein</topology>
    </subcellularLocation>
</comment>
<feature type="transmembrane region" description="Helical" evidence="14">
    <location>
        <begin position="356"/>
        <end position="377"/>
    </location>
</feature>
<comment type="catalytic activity">
    <reaction evidence="13">
        <text>an alpha-D-Glc-(1-&gt;3)-alpha-D-Glc-(1-&gt;3)-alpha-D-Man-(1-&gt;2)-alpha-D-Man-(1-&gt;2)-alpha-D-Man-(1-&gt;3)-[alpha-D-Man-(1-&gt;2)-alpha-D-Man-(1-&gt;3)-[alpha-D-Man-(1-&gt;2)-alpha-D-Man-(1-&gt;6)]-alpha-D-Man-(1-&gt;6)]-beta-D-Man-(1-&gt;4)-beta-D-GlcNAc-(1-&gt;4)-alpha-D-GlcNAc-diphospho-di-trans,poly-cis-dolichol + a di-trans,poly-cis-dolichyl beta-D-glucosyl phosphate = a alpha-D-Glc-(1-&gt;2)-alpha-D-Glc-(1-&gt;3)-alpha-D-Glc-(1-&gt;3)-alpha-D-Man-(1-&gt;2)-alpha-D-Man-(1-&gt;2)-alpha-D-Man-(1-&gt;3)-[alpha-D-Man-(1-&gt;2)-alpha-D-Man-(1-&gt;3)-[alpha-D-Man-(1-&gt;2)-alpha-D-Man-(1-&gt;6)]-alpha-D-Man-(1-&gt;6)]-beta-D-Man-(1-&gt;4)-beta-D-GlcNAc-(1-&gt;4)-alpha-D-GlcNAc-diphospho-di-trans,poly-cis-dolichol + a di-trans,poly-cis-dolichyl phosphate + H(+)</text>
        <dbReference type="Rhea" id="RHEA:29543"/>
        <dbReference type="Rhea" id="RHEA-COMP:19498"/>
        <dbReference type="Rhea" id="RHEA-COMP:19502"/>
        <dbReference type="Rhea" id="RHEA-COMP:19512"/>
        <dbReference type="Rhea" id="RHEA-COMP:19522"/>
        <dbReference type="ChEBI" id="CHEBI:15378"/>
        <dbReference type="ChEBI" id="CHEBI:57525"/>
        <dbReference type="ChEBI" id="CHEBI:57683"/>
        <dbReference type="ChEBI" id="CHEBI:132522"/>
        <dbReference type="ChEBI" id="CHEBI:132523"/>
        <dbReference type="EC" id="2.4.1.256"/>
    </reaction>
    <physiologicalReaction direction="left-to-right" evidence="13">
        <dbReference type="Rhea" id="RHEA:29544"/>
    </physiologicalReaction>
</comment>
<feature type="transmembrane region" description="Helical" evidence="14">
    <location>
        <begin position="284"/>
        <end position="307"/>
    </location>
</feature>
<comment type="similarity">
    <text evidence="3 14">Belongs to the ALG10 glucosyltransferase family.</text>
</comment>
<dbReference type="AlphaFoldDB" id="A0A3N4HW84"/>
<dbReference type="STRING" id="1160509.A0A3N4HW84"/>
<evidence type="ECO:0000256" key="9">
    <source>
        <dbReference type="ARBA" id="ARBA00022824"/>
    </source>
</evidence>
<feature type="transmembrane region" description="Helical" evidence="14">
    <location>
        <begin position="415"/>
        <end position="434"/>
    </location>
</feature>
<feature type="transmembrane region" description="Helical" evidence="14">
    <location>
        <begin position="327"/>
        <end position="349"/>
    </location>
</feature>
<keyword evidence="9" id="KW-0256">Endoplasmic reticulum</keyword>
<keyword evidence="6 14" id="KW-0328">Glycosyltransferase</keyword>
<evidence type="ECO:0000256" key="12">
    <source>
        <dbReference type="ARBA" id="ARBA00044727"/>
    </source>
</evidence>
<dbReference type="PANTHER" id="PTHR12989:SF10">
    <property type="entry name" value="DOL-P-GLC:GLC(2)MAN(9)GLCNAC(2)-PP-DOL ALPHA-1,2-GLUCOSYLTRANSFERASE-RELATED"/>
    <property type="match status" value="1"/>
</dbReference>
<comment type="function">
    <text evidence="12">Dol-P-Glc:Glc(2)Man(9)GlcNAc(2)-PP-Dol alpha-1,2-glucosyltransferase that operates in the biosynthetic pathway of dolichol-linked oligosaccharides, the glycan precursors employed in protein asparagine (N)-glycosylation. The assembly of dolichol-linked oligosaccharides begins on the cytosolic side of the endoplasmic reticulum membrane and finishes in its lumen. The sequential addition of sugars to dolichol pyrophosphate produces dolichol-linked oligosaccharides containing fourteen sugars, including two GlcNAcs, nine mannoses and three glucoses. Once assembled, the oligosaccharide is transferred from the lipid to nascent proteins by oligosaccharyltransferases. In the lumen of the endoplasmic reticulum, adds the third and last glucose residue from dolichyl phosphate glucose (Dol-P-Glc) onto the lipid-linked oligosaccharide intermediate Glc(2)Man(9)GlcNAc(2)-PP-Dol to produce Glc(3)Man(9)GlcNAc(2)-PP-Dol.</text>
</comment>
<dbReference type="GO" id="GO:0006488">
    <property type="term" value="P:dolichol-linked oligosaccharide biosynthetic process"/>
    <property type="evidence" value="ECO:0007669"/>
    <property type="project" value="UniProtKB-UniRule"/>
</dbReference>
<comment type="pathway">
    <text evidence="2">Protein modification; protein glycosylation.</text>
</comment>
<dbReference type="OrthoDB" id="4769at2759"/>
<evidence type="ECO:0000256" key="6">
    <source>
        <dbReference type="ARBA" id="ARBA00022676"/>
    </source>
</evidence>
<dbReference type="GO" id="GO:0106073">
    <property type="term" value="F:dolichyl pyrophosphate Glc2Man9GlcNAc2 alpha-1,2-glucosyltransferase activity"/>
    <property type="evidence" value="ECO:0007669"/>
    <property type="project" value="UniProtKB-UniRule"/>
</dbReference>
<evidence type="ECO:0000256" key="4">
    <source>
        <dbReference type="ARBA" id="ARBA00011967"/>
    </source>
</evidence>
<dbReference type="UniPathway" id="UPA00378"/>
<evidence type="ECO:0000256" key="13">
    <source>
        <dbReference type="ARBA" id="ARBA00048064"/>
    </source>
</evidence>
<dbReference type="InterPro" id="IPR016900">
    <property type="entry name" value="Alg10"/>
</dbReference>
<evidence type="ECO:0000256" key="10">
    <source>
        <dbReference type="ARBA" id="ARBA00022989"/>
    </source>
</evidence>
<keyword evidence="10 14" id="KW-1133">Transmembrane helix</keyword>
<name>A0A3N4HW84_ASCIM</name>
<dbReference type="GO" id="GO:0005789">
    <property type="term" value="C:endoplasmic reticulum membrane"/>
    <property type="evidence" value="ECO:0007669"/>
    <property type="project" value="UniProtKB-SubCell"/>
</dbReference>
<dbReference type="PIRSF" id="PIRSF028810">
    <property type="entry name" value="Alpha1_2_glucosyltferase_Alg10"/>
    <property type="match status" value="1"/>
</dbReference>
<reference evidence="15 16" key="1">
    <citation type="journal article" date="2018" name="Nat. Ecol. Evol.">
        <title>Pezizomycetes genomes reveal the molecular basis of ectomycorrhizal truffle lifestyle.</title>
        <authorList>
            <person name="Murat C."/>
            <person name="Payen T."/>
            <person name="Noel B."/>
            <person name="Kuo A."/>
            <person name="Morin E."/>
            <person name="Chen J."/>
            <person name="Kohler A."/>
            <person name="Krizsan K."/>
            <person name="Balestrini R."/>
            <person name="Da Silva C."/>
            <person name="Montanini B."/>
            <person name="Hainaut M."/>
            <person name="Levati E."/>
            <person name="Barry K.W."/>
            <person name="Belfiori B."/>
            <person name="Cichocki N."/>
            <person name="Clum A."/>
            <person name="Dockter R.B."/>
            <person name="Fauchery L."/>
            <person name="Guy J."/>
            <person name="Iotti M."/>
            <person name="Le Tacon F."/>
            <person name="Lindquist E.A."/>
            <person name="Lipzen A."/>
            <person name="Malagnac F."/>
            <person name="Mello A."/>
            <person name="Molinier V."/>
            <person name="Miyauchi S."/>
            <person name="Poulain J."/>
            <person name="Riccioni C."/>
            <person name="Rubini A."/>
            <person name="Sitrit Y."/>
            <person name="Splivallo R."/>
            <person name="Traeger S."/>
            <person name="Wang M."/>
            <person name="Zifcakova L."/>
            <person name="Wipf D."/>
            <person name="Zambonelli A."/>
            <person name="Paolocci F."/>
            <person name="Nowrousian M."/>
            <person name="Ottonello S."/>
            <person name="Baldrian P."/>
            <person name="Spatafora J.W."/>
            <person name="Henrissat B."/>
            <person name="Nagy L.G."/>
            <person name="Aury J.M."/>
            <person name="Wincker P."/>
            <person name="Grigoriev I.V."/>
            <person name="Bonfante P."/>
            <person name="Martin F.M."/>
        </authorList>
    </citation>
    <scope>NUCLEOTIDE SEQUENCE [LARGE SCALE GENOMIC DNA]</scope>
    <source>
        <strain evidence="15 16">RN42</strain>
    </source>
</reference>
<feature type="transmembrane region" description="Helical" evidence="14">
    <location>
        <begin position="13"/>
        <end position="34"/>
    </location>
</feature>
<dbReference type="Pfam" id="PF04922">
    <property type="entry name" value="DIE2_ALG10"/>
    <property type="match status" value="1"/>
</dbReference>
<keyword evidence="8 14" id="KW-0812">Transmembrane</keyword>
<feature type="transmembrane region" description="Helical" evidence="14">
    <location>
        <begin position="182"/>
        <end position="201"/>
    </location>
</feature>
<comment type="caution">
    <text evidence="14">Lacks conserved residue(s) required for the propagation of feature annotation.</text>
</comment>
<evidence type="ECO:0000256" key="8">
    <source>
        <dbReference type="ARBA" id="ARBA00022692"/>
    </source>
</evidence>
<dbReference type="EMBL" id="ML119806">
    <property type="protein sequence ID" value="RPA73934.1"/>
    <property type="molecule type" value="Genomic_DNA"/>
</dbReference>
<evidence type="ECO:0000313" key="16">
    <source>
        <dbReference type="Proteomes" id="UP000275078"/>
    </source>
</evidence>
<sequence>MDRTSLSICDPDILRSLNAIGIALVLPTISYELYRRLHPFATKEKAADVALAVATFPLMFFFAGLFYTDVWSAIFVLGAYWAAAEKRNWIAAILSATSLLFRQTNILWTAFLLAHTLTTQLSPTPLPSTTAQHLSYLDVLRTSYTRGQPYNPKFTYTTLDDLLRSVISFIGAALHSIPKTTALVLPYATVMAGFIAFVIWNGGIVVGDKGAHPFTLHTPQVLYYTLFLTFTSWPLFLRPSLPLDFLKASVPIILPNAAWGPSNIGGRKLNEKETRLAPPLKARLVRTALTGVCVVAALGMVHFNTYFHPYLLADNRSYRFYLFHRTLIPYPLAKYAAVALYVPAGYLLFSALGQQSLVWVVAYTVAVAGTLVGAGLVEFRYFALAWMIWRLNVDPAIDGAGTLGRLGRFRRWVELAWFAVVNAVTVYIFLNWTFHWKGWEGAMRFMW</sequence>
<evidence type="ECO:0000256" key="1">
    <source>
        <dbReference type="ARBA" id="ARBA00004477"/>
    </source>
</evidence>
<evidence type="ECO:0000256" key="3">
    <source>
        <dbReference type="ARBA" id="ARBA00010600"/>
    </source>
</evidence>
<keyword evidence="7" id="KW-0808">Transferase</keyword>
<keyword evidence="16" id="KW-1185">Reference proteome</keyword>
<evidence type="ECO:0000256" key="11">
    <source>
        <dbReference type="ARBA" id="ARBA00023136"/>
    </source>
</evidence>
<evidence type="ECO:0000256" key="5">
    <source>
        <dbReference type="ARBA" id="ARBA00018512"/>
    </source>
</evidence>
<dbReference type="Proteomes" id="UP000275078">
    <property type="component" value="Unassembled WGS sequence"/>
</dbReference>
<dbReference type="EC" id="2.4.1.256" evidence="4 14"/>
<evidence type="ECO:0000256" key="14">
    <source>
        <dbReference type="PIRNR" id="PIRNR028810"/>
    </source>
</evidence>
<accession>A0A3N4HW84</accession>